<dbReference type="Gene3D" id="3.30.300.30">
    <property type="match status" value="1"/>
</dbReference>
<evidence type="ECO:0000313" key="8">
    <source>
        <dbReference type="Proteomes" id="UP000183994"/>
    </source>
</evidence>
<dbReference type="PANTHER" id="PTHR43107">
    <property type="entry name" value="LONG-CHAIN FATTY ACID TRANSPORT PROTEIN"/>
    <property type="match status" value="1"/>
</dbReference>
<dbReference type="InterPro" id="IPR042099">
    <property type="entry name" value="ANL_N_sf"/>
</dbReference>
<dbReference type="InterPro" id="IPR045851">
    <property type="entry name" value="AMP-bd_C_sf"/>
</dbReference>
<accession>A0A1M6FG07</accession>
<keyword evidence="4" id="KW-0067">ATP-binding</keyword>
<reference evidence="8" key="1">
    <citation type="submission" date="2016-11" db="EMBL/GenBank/DDBJ databases">
        <authorList>
            <person name="Varghese N."/>
            <person name="Submissions S."/>
        </authorList>
    </citation>
    <scope>NUCLEOTIDE SEQUENCE [LARGE SCALE GENOMIC DNA]</scope>
    <source>
        <strain evidence="8">DSM 16219</strain>
    </source>
</reference>
<dbReference type="Proteomes" id="UP000183994">
    <property type="component" value="Unassembled WGS sequence"/>
</dbReference>
<dbReference type="InterPro" id="IPR000873">
    <property type="entry name" value="AMP-dep_synth/lig_dom"/>
</dbReference>
<dbReference type="SUPFAM" id="SSF56801">
    <property type="entry name" value="Acetyl-CoA synthetase-like"/>
    <property type="match status" value="1"/>
</dbReference>
<dbReference type="GO" id="GO:0044539">
    <property type="term" value="P:long-chain fatty acid import into cell"/>
    <property type="evidence" value="ECO:0007669"/>
    <property type="project" value="TreeGrafter"/>
</dbReference>
<dbReference type="GO" id="GO:0005524">
    <property type="term" value="F:ATP binding"/>
    <property type="evidence" value="ECO:0007669"/>
    <property type="project" value="UniProtKB-KW"/>
</dbReference>
<name>A0A1M6FG07_9BACT</name>
<dbReference type="STRING" id="1121393.SAMN02745216_00810"/>
<dbReference type="PROSITE" id="PS00455">
    <property type="entry name" value="AMP_BINDING"/>
    <property type="match status" value="1"/>
</dbReference>
<evidence type="ECO:0000313" key="7">
    <source>
        <dbReference type="EMBL" id="SHI96542.1"/>
    </source>
</evidence>
<keyword evidence="8" id="KW-1185">Reference proteome</keyword>
<dbReference type="InterPro" id="IPR025110">
    <property type="entry name" value="AMP-bd_C"/>
</dbReference>
<protein>
    <submittedName>
        <fullName evidence="7">Crotonobetaine/carnitine-CoA ligase</fullName>
    </submittedName>
</protein>
<gene>
    <name evidence="7" type="ORF">SAMN02745216_00810</name>
</gene>
<keyword evidence="2 7" id="KW-0436">Ligase</keyword>
<evidence type="ECO:0000256" key="4">
    <source>
        <dbReference type="ARBA" id="ARBA00022840"/>
    </source>
</evidence>
<dbReference type="GO" id="GO:0005886">
    <property type="term" value="C:plasma membrane"/>
    <property type="evidence" value="ECO:0007669"/>
    <property type="project" value="TreeGrafter"/>
</dbReference>
<proteinExistence type="inferred from homology"/>
<dbReference type="Pfam" id="PF13193">
    <property type="entry name" value="AMP-binding_C"/>
    <property type="match status" value="1"/>
</dbReference>
<evidence type="ECO:0000256" key="1">
    <source>
        <dbReference type="ARBA" id="ARBA00006432"/>
    </source>
</evidence>
<sequence>MNEQLQELKFLAQKLRLARRGIGSFVRFLGTEAKRGTLAANLAGLRQGGMAHDMSWAELLEEKATKHPDRIMLRYKEECYTYRQMDENANRTANFLLQLGAEQKAGLGIFMRNSPRFLDLFFAAQKLGMYVVPINCELRGDGLQYVINHSDIKFLACDAELAEPVMMVRDQLKSLKSIIVDDVEEEAGDFGIPEGVDLLSKAWHPVASTRDPRIGYADRSDKCMIMYTSGTTGRPKGVVYKVNTSRVKLLSLMAGVLLNKNDVYYTSFSLAHGNAMLLTVTLSMAMGGTIALARRFSASRFWHDIRRFDVTVFNTIGSIIPILMKQPERPDDRVNKVRFVLSAACPTDMWKPFEKRFGVTIYEGYGAVDSGGKGIMNFGTAPVGALGKLSKRMGVTRIIDDQGRDCPPGEPGELIFQVKGDGQGVPYYKNEKATNEKVRDGWMYTGDKVRTDKRGYVYFVGRNTESMRKGGENVSAYEVEHVIMKHPAVEDVAVYAVPSDLAEDEIMAAVKLVNGAPFAPGDLRDFLSNKIAKFAVPRYVRVVEDFPMTNSHRIIKRVLEQEGVTPDAFDALNP</sequence>
<comment type="similarity">
    <text evidence="1">Belongs to the ATP-dependent AMP-binding enzyme family.</text>
</comment>
<dbReference type="EMBL" id="FQZU01000003">
    <property type="protein sequence ID" value="SHI96542.1"/>
    <property type="molecule type" value="Genomic_DNA"/>
</dbReference>
<dbReference type="GO" id="GO:0004467">
    <property type="term" value="F:long-chain fatty acid-CoA ligase activity"/>
    <property type="evidence" value="ECO:0007669"/>
    <property type="project" value="TreeGrafter"/>
</dbReference>
<keyword evidence="3" id="KW-0547">Nucleotide-binding</keyword>
<dbReference type="Pfam" id="PF00501">
    <property type="entry name" value="AMP-binding"/>
    <property type="match status" value="1"/>
</dbReference>
<feature type="domain" description="AMP-binding enzyme C-terminal" evidence="6">
    <location>
        <begin position="478"/>
        <end position="552"/>
    </location>
</feature>
<evidence type="ECO:0000259" key="6">
    <source>
        <dbReference type="Pfam" id="PF13193"/>
    </source>
</evidence>
<dbReference type="PANTHER" id="PTHR43107:SF15">
    <property type="entry name" value="FATTY ACID TRANSPORT PROTEIN 3, ISOFORM A"/>
    <property type="match status" value="1"/>
</dbReference>
<feature type="domain" description="AMP-dependent synthetase/ligase" evidence="5">
    <location>
        <begin position="60"/>
        <end position="416"/>
    </location>
</feature>
<dbReference type="AlphaFoldDB" id="A0A1M6FG07"/>
<evidence type="ECO:0000256" key="2">
    <source>
        <dbReference type="ARBA" id="ARBA00022598"/>
    </source>
</evidence>
<dbReference type="GO" id="GO:0005324">
    <property type="term" value="F:long-chain fatty acid transmembrane transporter activity"/>
    <property type="evidence" value="ECO:0007669"/>
    <property type="project" value="TreeGrafter"/>
</dbReference>
<dbReference type="InterPro" id="IPR020845">
    <property type="entry name" value="AMP-binding_CS"/>
</dbReference>
<dbReference type="Gene3D" id="3.40.50.12780">
    <property type="entry name" value="N-terminal domain of ligase-like"/>
    <property type="match status" value="1"/>
</dbReference>
<organism evidence="7 8">
    <name type="scientific">Desulfatibacillum alkenivorans DSM 16219</name>
    <dbReference type="NCBI Taxonomy" id="1121393"/>
    <lineage>
        <taxon>Bacteria</taxon>
        <taxon>Pseudomonadati</taxon>
        <taxon>Thermodesulfobacteriota</taxon>
        <taxon>Desulfobacteria</taxon>
        <taxon>Desulfobacterales</taxon>
        <taxon>Desulfatibacillaceae</taxon>
        <taxon>Desulfatibacillum</taxon>
    </lineage>
</organism>
<evidence type="ECO:0000256" key="3">
    <source>
        <dbReference type="ARBA" id="ARBA00022741"/>
    </source>
</evidence>
<evidence type="ECO:0000259" key="5">
    <source>
        <dbReference type="Pfam" id="PF00501"/>
    </source>
</evidence>